<evidence type="ECO:0000256" key="14">
    <source>
        <dbReference type="ARBA" id="ARBA00022842"/>
    </source>
</evidence>
<dbReference type="GO" id="GO:0016787">
    <property type="term" value="F:hydrolase activity"/>
    <property type="evidence" value="ECO:0007669"/>
    <property type="project" value="UniProtKB-KW"/>
</dbReference>
<keyword evidence="11" id="KW-0699">rRNA-binding</keyword>
<dbReference type="PANTHER" id="PTHR30001">
    <property type="entry name" value="RIBONUCLEASE"/>
    <property type="match status" value="1"/>
</dbReference>
<gene>
    <name evidence="17" type="primary">rng</name>
    <name evidence="17" type="ORF">SR882_08255</name>
</gene>
<dbReference type="Gene3D" id="2.40.50.140">
    <property type="entry name" value="Nucleic acid-binding proteins"/>
    <property type="match status" value="1"/>
</dbReference>
<evidence type="ECO:0000256" key="12">
    <source>
        <dbReference type="ARBA" id="ARBA00022759"/>
    </source>
</evidence>
<dbReference type="Pfam" id="PF10150">
    <property type="entry name" value="RNase_E_G"/>
    <property type="match status" value="1"/>
</dbReference>
<keyword evidence="5" id="KW-0963">Cytoplasm</keyword>
<evidence type="ECO:0000256" key="5">
    <source>
        <dbReference type="ARBA" id="ARBA00022490"/>
    </source>
</evidence>
<keyword evidence="6" id="KW-0698">rRNA processing</keyword>
<evidence type="ECO:0000256" key="3">
    <source>
        <dbReference type="ARBA" id="ARBA00005663"/>
    </source>
</evidence>
<dbReference type="InterPro" id="IPR048583">
    <property type="entry name" value="RNase_E_G_thioredoxin-like"/>
</dbReference>
<comment type="similarity">
    <text evidence="3">Belongs to the RNase E/G family. RNase G subfamily.</text>
</comment>
<protein>
    <recommendedName>
        <fullName evidence="4">Ribonuclease G</fullName>
    </recommendedName>
</protein>
<dbReference type="NCBIfam" id="TIGR00757">
    <property type="entry name" value="RNaseEG"/>
    <property type="match status" value="1"/>
</dbReference>
<dbReference type="RefSeq" id="WP_322520776.1">
    <property type="nucleotide sequence ID" value="NZ_CP140153.1"/>
</dbReference>
<evidence type="ECO:0000259" key="16">
    <source>
        <dbReference type="PROSITE" id="PS50126"/>
    </source>
</evidence>
<dbReference type="Pfam" id="PF20833">
    <property type="entry name" value="RNase_E_G_Thio"/>
    <property type="match status" value="1"/>
</dbReference>
<dbReference type="InterPro" id="IPR003029">
    <property type="entry name" value="S1_domain"/>
</dbReference>
<evidence type="ECO:0000256" key="11">
    <source>
        <dbReference type="ARBA" id="ARBA00022730"/>
    </source>
</evidence>
<dbReference type="SUPFAM" id="SSF50249">
    <property type="entry name" value="Nucleic acid-binding proteins"/>
    <property type="match status" value="1"/>
</dbReference>
<dbReference type="Proteomes" id="UP001327459">
    <property type="component" value="Chromosome"/>
</dbReference>
<evidence type="ECO:0000256" key="9">
    <source>
        <dbReference type="ARBA" id="ARBA00022722"/>
    </source>
</evidence>
<evidence type="ECO:0000256" key="7">
    <source>
        <dbReference type="ARBA" id="ARBA00022555"/>
    </source>
</evidence>
<dbReference type="NCBIfam" id="NF008689">
    <property type="entry name" value="PRK11712.1"/>
    <property type="match status" value="1"/>
</dbReference>
<name>A0ABZ0YU97_9GAMM</name>
<evidence type="ECO:0000256" key="1">
    <source>
        <dbReference type="ARBA" id="ARBA00001946"/>
    </source>
</evidence>
<dbReference type="EMBL" id="CP140153">
    <property type="protein sequence ID" value="WQH15751.1"/>
    <property type="molecule type" value="Genomic_DNA"/>
</dbReference>
<keyword evidence="13 17" id="KW-0378">Hydrolase</keyword>
<keyword evidence="15" id="KW-0694">RNA-binding</keyword>
<keyword evidence="18" id="KW-1185">Reference proteome</keyword>
<dbReference type="PANTHER" id="PTHR30001:SF0">
    <property type="entry name" value="RIBONUCLEASE G"/>
    <property type="match status" value="1"/>
</dbReference>
<sequence>MSEEVLINITPQETRIAMVENGVLQEINIERSRSRGMVGNIYRGRVTRVLPGMEAAFIDIGEERAAFLHVSDVELSLAAETATELESATPSIETLLRTGQNLLVQVIKDPIGTKGARLTTEITIPSRYLVYVPNGRNIGVSSRIEDKTERDRLKTGLAELIVEEEGALEGVGGLILRTAAEGVEEEQLRHDYRFLRRLWSNLAERRQQMTDPGLVYEDLPLALRTLRDTLGQFVEKIRIDSRETYHRAIAFAEEMVPDILPIVEHYPGERPIFELHNIEEEIQRALEKRVALKSGGYIVIDQTEAMTTIDVNTGAFVGHKTLEETIFKTNLEAAASIARQLRLRNLGGIIIIDFIDMAEPEHRVQVHQALNRALERDHARTKVCDVSTLGLVEMTRKRTRESLEHVLCETCPVCAGRGSVKTAETVCYEIFREVTRDARQYQPKSMLVIASASVIDRLREEDSTSLAELQEFIGVPLKLQIDLHYLPEQYDIVLM</sequence>
<organism evidence="17 18">
    <name type="scientific">Guyparkeria halophila</name>
    <dbReference type="NCBI Taxonomy" id="47960"/>
    <lineage>
        <taxon>Bacteria</taxon>
        <taxon>Pseudomonadati</taxon>
        <taxon>Pseudomonadota</taxon>
        <taxon>Gammaproteobacteria</taxon>
        <taxon>Chromatiales</taxon>
        <taxon>Thioalkalibacteraceae</taxon>
        <taxon>Guyparkeria</taxon>
    </lineage>
</organism>
<comment type="subcellular location">
    <subcellularLocation>
        <location evidence="2">Cytoplasm</location>
    </subcellularLocation>
</comment>
<keyword evidence="10" id="KW-0479">Metal-binding</keyword>
<evidence type="ECO:0000256" key="13">
    <source>
        <dbReference type="ARBA" id="ARBA00022801"/>
    </source>
</evidence>
<proteinExistence type="inferred from homology"/>
<keyword evidence="14" id="KW-0460">Magnesium</keyword>
<evidence type="ECO:0000256" key="2">
    <source>
        <dbReference type="ARBA" id="ARBA00004496"/>
    </source>
</evidence>
<dbReference type="InterPro" id="IPR004659">
    <property type="entry name" value="RNase_E/G"/>
</dbReference>
<keyword evidence="12" id="KW-0255">Endonuclease</keyword>
<evidence type="ECO:0000256" key="8">
    <source>
        <dbReference type="ARBA" id="ARBA00022694"/>
    </source>
</evidence>
<comment type="cofactor">
    <cofactor evidence="1">
        <name>Mg(2+)</name>
        <dbReference type="ChEBI" id="CHEBI:18420"/>
    </cofactor>
</comment>
<evidence type="ECO:0000256" key="10">
    <source>
        <dbReference type="ARBA" id="ARBA00022723"/>
    </source>
</evidence>
<keyword evidence="9" id="KW-0540">Nuclease</keyword>
<feature type="domain" description="S1 motif" evidence="16">
    <location>
        <begin position="39"/>
        <end position="121"/>
    </location>
</feature>
<reference evidence="17 18" key="1">
    <citation type="submission" date="2023-11" db="EMBL/GenBank/DDBJ databases">
        <title>MicrobeMod: A computational toolkit for identifying prokaryotic methylation and restriction-modification with nanopore sequencing.</title>
        <authorList>
            <person name="Crits-Christoph A."/>
            <person name="Kang S.C."/>
            <person name="Lee H."/>
            <person name="Ostrov N."/>
        </authorList>
    </citation>
    <scope>NUCLEOTIDE SEQUENCE [LARGE SCALE GENOMIC DNA]</scope>
    <source>
        <strain evidence="17 18">ATCC 49870</strain>
    </source>
</reference>
<dbReference type="PROSITE" id="PS50126">
    <property type="entry name" value="S1"/>
    <property type="match status" value="1"/>
</dbReference>
<dbReference type="InterPro" id="IPR012340">
    <property type="entry name" value="NA-bd_OB-fold"/>
</dbReference>
<evidence type="ECO:0000256" key="4">
    <source>
        <dbReference type="ARBA" id="ARBA00017719"/>
    </source>
</evidence>
<dbReference type="Gene3D" id="3.40.1260.20">
    <property type="entry name" value="Ribonuclease E, catalytic domain"/>
    <property type="match status" value="1"/>
</dbReference>
<evidence type="ECO:0000313" key="17">
    <source>
        <dbReference type="EMBL" id="WQH15751.1"/>
    </source>
</evidence>
<evidence type="ECO:0000256" key="6">
    <source>
        <dbReference type="ARBA" id="ARBA00022552"/>
    </source>
</evidence>
<accession>A0ABZ0YU97</accession>
<keyword evidence="7" id="KW-0820">tRNA-binding</keyword>
<dbReference type="SMART" id="SM00316">
    <property type="entry name" value="S1"/>
    <property type="match status" value="1"/>
</dbReference>
<evidence type="ECO:0000313" key="18">
    <source>
        <dbReference type="Proteomes" id="UP001327459"/>
    </source>
</evidence>
<dbReference type="CDD" id="cd04453">
    <property type="entry name" value="S1_RNase_E"/>
    <property type="match status" value="1"/>
</dbReference>
<dbReference type="InterPro" id="IPR019307">
    <property type="entry name" value="RNA-bd_AU-1/RNase_E/G"/>
</dbReference>
<keyword evidence="8" id="KW-0819">tRNA processing</keyword>
<evidence type="ECO:0000256" key="15">
    <source>
        <dbReference type="ARBA" id="ARBA00022884"/>
    </source>
</evidence>